<dbReference type="SMART" id="SM00382">
    <property type="entry name" value="AAA"/>
    <property type="match status" value="1"/>
</dbReference>
<dbReference type="PANTHER" id="PTHR43166">
    <property type="entry name" value="AMINO ACID IMPORT ATP-BINDING PROTEIN"/>
    <property type="match status" value="1"/>
</dbReference>
<name>A0A1W6N438_9PROT</name>
<keyword evidence="4" id="KW-0067">ATP-binding</keyword>
<evidence type="ECO:0000256" key="5">
    <source>
        <dbReference type="ARBA" id="ARBA00022967"/>
    </source>
</evidence>
<evidence type="ECO:0000313" key="10">
    <source>
        <dbReference type="Proteomes" id="UP000237351"/>
    </source>
</evidence>
<dbReference type="PROSITE" id="PS00211">
    <property type="entry name" value="ABC_TRANSPORTER_1"/>
    <property type="match status" value="1"/>
</dbReference>
<sequence>MQVTHLFKTFNGYPVLKDINFLVPQGKIIGIIGRSGAGKSTLLRCLNGLETPDQGEIFINGQLLTTPPQFQLLQEIGTIFQNFNLLRRRTVIENIAFPLELQNISKADRYKRAVHIARRVGLAHKLNAYPCQLSGGQKQRVAIARALVSNVKLLLCDEFTSALDPETCLEILELLKELNQKLGIAILLITHDMGVIREICDEVIVLSRGQIIESGSLEDILLTPKTSQTKSLLRNLLNRDLPHHLQKKLQSSPIPNGTAFLRLVFSGEAAQKPIVATLIEQYDVPVNIIAGNLDHIRALAFGVLVIAMPYHEQKLKNVQNYLKSNNVSVEVLGYGAIPW</sequence>
<dbReference type="GO" id="GO:0006865">
    <property type="term" value="P:amino acid transport"/>
    <property type="evidence" value="ECO:0007669"/>
    <property type="project" value="UniProtKB-KW"/>
</dbReference>
<evidence type="ECO:0000313" key="9">
    <source>
        <dbReference type="EMBL" id="ARN84613.1"/>
    </source>
</evidence>
<dbReference type="EMBL" id="CP008743">
    <property type="protein sequence ID" value="ARN84613.1"/>
    <property type="molecule type" value="Genomic_DNA"/>
</dbReference>
<keyword evidence="7" id="KW-0472">Membrane</keyword>
<proteinExistence type="predicted"/>
<evidence type="ECO:0000256" key="4">
    <source>
        <dbReference type="ARBA" id="ARBA00022840"/>
    </source>
</evidence>
<dbReference type="SUPFAM" id="SSF52540">
    <property type="entry name" value="P-loop containing nucleoside triphosphate hydrolases"/>
    <property type="match status" value="1"/>
</dbReference>
<evidence type="ECO:0000256" key="2">
    <source>
        <dbReference type="ARBA" id="ARBA00022475"/>
    </source>
</evidence>
<organism evidence="9 10">
    <name type="scientific">Candidatus Nucleicultrix amoebiphila FS5</name>
    <dbReference type="NCBI Taxonomy" id="1414854"/>
    <lineage>
        <taxon>Bacteria</taxon>
        <taxon>Pseudomonadati</taxon>
        <taxon>Pseudomonadota</taxon>
        <taxon>Alphaproteobacteria</taxon>
        <taxon>Holosporales</taxon>
        <taxon>Candidatus Nucleicultricaceae</taxon>
        <taxon>Candidatus Nucleicultrix</taxon>
    </lineage>
</organism>
<gene>
    <name evidence="9" type="ORF">GQ61_03990</name>
</gene>
<dbReference type="SUPFAM" id="SSF55021">
    <property type="entry name" value="ACT-like"/>
    <property type="match status" value="1"/>
</dbReference>
<dbReference type="InterPro" id="IPR003439">
    <property type="entry name" value="ABC_transporter-like_ATP-bd"/>
</dbReference>
<dbReference type="Gene3D" id="3.40.50.300">
    <property type="entry name" value="P-loop containing nucleotide triphosphate hydrolases"/>
    <property type="match status" value="1"/>
</dbReference>
<dbReference type="Gene3D" id="3.30.70.260">
    <property type="match status" value="1"/>
</dbReference>
<dbReference type="AlphaFoldDB" id="A0A1W6N438"/>
<reference evidence="9 10" key="1">
    <citation type="submission" date="2014-06" db="EMBL/GenBank/DDBJ databases">
        <title>The genome of the endonuclear symbiont Nucleicultrix amoebiphila.</title>
        <authorList>
            <person name="Schulz F."/>
            <person name="Horn M."/>
        </authorList>
    </citation>
    <scope>NUCLEOTIDE SEQUENCE [LARGE SCALE GENOMIC DNA]</scope>
    <source>
        <strain evidence="9 10">FS5</strain>
    </source>
</reference>
<dbReference type="InterPro" id="IPR018449">
    <property type="entry name" value="NIL_domain"/>
</dbReference>
<dbReference type="InterPro" id="IPR045865">
    <property type="entry name" value="ACT-like_dom_sf"/>
</dbReference>
<protein>
    <recommendedName>
        <fullName evidence="8">ABC transporter domain-containing protein</fullName>
    </recommendedName>
</protein>
<accession>A0A1W6N438</accession>
<dbReference type="KEGG" id="naf:GQ61_03990"/>
<keyword evidence="10" id="KW-1185">Reference proteome</keyword>
<dbReference type="InterPro" id="IPR017871">
    <property type="entry name" value="ABC_transporter-like_CS"/>
</dbReference>
<dbReference type="PANTHER" id="PTHR43166:SF30">
    <property type="entry name" value="METHIONINE IMPORT ATP-BINDING PROTEIN METN"/>
    <property type="match status" value="1"/>
</dbReference>
<keyword evidence="3" id="KW-0547">Nucleotide-binding</keyword>
<keyword evidence="6" id="KW-0029">Amino-acid transport</keyword>
<dbReference type="PROSITE" id="PS50893">
    <property type="entry name" value="ABC_TRANSPORTER_2"/>
    <property type="match status" value="1"/>
</dbReference>
<dbReference type="Pfam" id="PF00005">
    <property type="entry name" value="ABC_tran"/>
    <property type="match status" value="1"/>
</dbReference>
<keyword evidence="5" id="KW-1278">Translocase</keyword>
<dbReference type="GO" id="GO:0016887">
    <property type="term" value="F:ATP hydrolysis activity"/>
    <property type="evidence" value="ECO:0007669"/>
    <property type="project" value="InterPro"/>
</dbReference>
<evidence type="ECO:0000256" key="6">
    <source>
        <dbReference type="ARBA" id="ARBA00022970"/>
    </source>
</evidence>
<feature type="domain" description="ABC transporter" evidence="8">
    <location>
        <begin position="1"/>
        <end position="233"/>
    </location>
</feature>
<dbReference type="SMART" id="SM00930">
    <property type="entry name" value="NIL"/>
    <property type="match status" value="1"/>
</dbReference>
<dbReference type="InterPro" id="IPR027417">
    <property type="entry name" value="P-loop_NTPase"/>
</dbReference>
<dbReference type="GO" id="GO:0005524">
    <property type="term" value="F:ATP binding"/>
    <property type="evidence" value="ECO:0007669"/>
    <property type="project" value="UniProtKB-KW"/>
</dbReference>
<dbReference type="STRING" id="1414854.GQ61_03990"/>
<evidence type="ECO:0000256" key="3">
    <source>
        <dbReference type="ARBA" id="ARBA00022741"/>
    </source>
</evidence>
<keyword evidence="2" id="KW-1003">Cell membrane</keyword>
<evidence type="ECO:0000259" key="8">
    <source>
        <dbReference type="PROSITE" id="PS50893"/>
    </source>
</evidence>
<dbReference type="Proteomes" id="UP000237351">
    <property type="component" value="Chromosome"/>
</dbReference>
<evidence type="ECO:0000256" key="1">
    <source>
        <dbReference type="ARBA" id="ARBA00022448"/>
    </source>
</evidence>
<dbReference type="InterPro" id="IPR003593">
    <property type="entry name" value="AAA+_ATPase"/>
</dbReference>
<dbReference type="InterPro" id="IPR050086">
    <property type="entry name" value="MetN_ABC_transporter-like"/>
</dbReference>
<evidence type="ECO:0000256" key="7">
    <source>
        <dbReference type="ARBA" id="ARBA00023136"/>
    </source>
</evidence>
<dbReference type="Pfam" id="PF09383">
    <property type="entry name" value="NIL"/>
    <property type="match status" value="1"/>
</dbReference>
<keyword evidence="1" id="KW-0813">Transport</keyword>